<dbReference type="Proteomes" id="UP000184287">
    <property type="component" value="Unassembled WGS sequence"/>
</dbReference>
<proteinExistence type="predicted"/>
<gene>
    <name evidence="1" type="ORF">SAMN04488522_101995</name>
</gene>
<sequence length="449" mass="50765">MNKILKISAAIGILLLISVYGYLQFREYRSYQNRIHKDADLVFKLNLDGLFKTMSADFISNPAYYLTESKKDSTDHKKEGSSSRGISLPANIFIYTLHSRSAGTYFCLLPVADSLDLKRYLQRVFKLNAFNKTAEGSVTGISADQKLTVMYNAEHLAMAYSFQKENVTDVLHDLLAQKNMMPDSDPKIKVLKDIKGHLSWNVSTYSGSLNFKDGLAEIDSTFPIADLGVPDQGAYRNSFAADANLKVWLNANLRGIIKHKDLNFKDFSLQSDSLLKYWGYTALELRKNITQKDSVITYEYNDDFEKVATKTAKEVTVPHLRLSIGAGNASGLLRYLQEKNIINGSDQLNKQFFPLYQVFTSVQDDALQLSTMEKDSFSAELKSSPYFFFAEADLSSIKKQQQFPLLTSYLGPFTHLKLRATKIDVKNGHLQGQIDFQKKNINAFSQLIK</sequence>
<dbReference type="AlphaFoldDB" id="A0A1M4VRU0"/>
<dbReference type="EMBL" id="FQUQ01000001">
    <property type="protein sequence ID" value="SHE71553.1"/>
    <property type="molecule type" value="Genomic_DNA"/>
</dbReference>
<evidence type="ECO:0000313" key="1">
    <source>
        <dbReference type="EMBL" id="SHE71553.1"/>
    </source>
</evidence>
<dbReference type="STRING" id="288992.SAMN04488522_101995"/>
<protein>
    <submittedName>
        <fullName evidence="1">Uncharacterized protein</fullName>
    </submittedName>
</protein>
<dbReference type="RefSeq" id="WP_073228118.1">
    <property type="nucleotide sequence ID" value="NZ_FQUQ01000001.1"/>
</dbReference>
<reference evidence="2" key="1">
    <citation type="submission" date="2016-11" db="EMBL/GenBank/DDBJ databases">
        <authorList>
            <person name="Varghese N."/>
            <person name="Submissions S."/>
        </authorList>
    </citation>
    <scope>NUCLEOTIDE SEQUENCE [LARGE SCALE GENOMIC DNA]</scope>
    <source>
        <strain evidence="2">DSM 16990</strain>
    </source>
</reference>
<organism evidence="1 2">
    <name type="scientific">Pedobacter caeni</name>
    <dbReference type="NCBI Taxonomy" id="288992"/>
    <lineage>
        <taxon>Bacteria</taxon>
        <taxon>Pseudomonadati</taxon>
        <taxon>Bacteroidota</taxon>
        <taxon>Sphingobacteriia</taxon>
        <taxon>Sphingobacteriales</taxon>
        <taxon>Sphingobacteriaceae</taxon>
        <taxon>Pedobacter</taxon>
    </lineage>
</organism>
<dbReference type="OrthoDB" id="637901at2"/>
<evidence type="ECO:0000313" key="2">
    <source>
        <dbReference type="Proteomes" id="UP000184287"/>
    </source>
</evidence>
<accession>A0A1M4VRU0</accession>
<name>A0A1M4VRU0_9SPHI</name>
<keyword evidence="2" id="KW-1185">Reference proteome</keyword>